<dbReference type="InterPro" id="IPR006597">
    <property type="entry name" value="Sel1-like"/>
</dbReference>
<evidence type="ECO:0000313" key="2">
    <source>
        <dbReference type="EMBL" id="OAQ31240.1"/>
    </source>
</evidence>
<gene>
    <name evidence="2" type="ORF">K457DRAFT_30785</name>
</gene>
<evidence type="ECO:0000256" key="1">
    <source>
        <dbReference type="ARBA" id="ARBA00038101"/>
    </source>
</evidence>
<evidence type="ECO:0000313" key="3">
    <source>
        <dbReference type="Proteomes" id="UP000078512"/>
    </source>
</evidence>
<dbReference type="SMART" id="SM00671">
    <property type="entry name" value="SEL1"/>
    <property type="match status" value="3"/>
</dbReference>
<dbReference type="InterPro" id="IPR050767">
    <property type="entry name" value="Sel1_AlgK"/>
</dbReference>
<dbReference type="Gene3D" id="1.25.40.10">
    <property type="entry name" value="Tetratricopeptide repeat domain"/>
    <property type="match status" value="1"/>
</dbReference>
<comment type="similarity">
    <text evidence="1">Belongs to the sel-1 family.</text>
</comment>
<dbReference type="SUPFAM" id="SSF81901">
    <property type="entry name" value="HCP-like"/>
    <property type="match status" value="1"/>
</dbReference>
<reference evidence="2 3" key="1">
    <citation type="submission" date="2016-05" db="EMBL/GenBank/DDBJ databases">
        <title>Genome sequencing reveals origins of a unique bacterial endosymbiosis in the earliest lineages of terrestrial Fungi.</title>
        <authorList>
            <consortium name="DOE Joint Genome Institute"/>
            <person name="Uehling J."/>
            <person name="Gryganskyi A."/>
            <person name="Hameed K."/>
            <person name="Tschaplinski T."/>
            <person name="Misztal P."/>
            <person name="Wu S."/>
            <person name="Desiro A."/>
            <person name="Vande Pol N."/>
            <person name="Du Z.-Y."/>
            <person name="Zienkiewicz A."/>
            <person name="Zienkiewicz K."/>
            <person name="Morin E."/>
            <person name="Tisserant E."/>
            <person name="Splivallo R."/>
            <person name="Hainaut M."/>
            <person name="Henrissat B."/>
            <person name="Ohm R."/>
            <person name="Kuo A."/>
            <person name="Yan J."/>
            <person name="Lipzen A."/>
            <person name="Nolan M."/>
            <person name="Labutti K."/>
            <person name="Barry K."/>
            <person name="Goldstein A."/>
            <person name="Labbe J."/>
            <person name="Schadt C."/>
            <person name="Tuskan G."/>
            <person name="Grigoriev I."/>
            <person name="Martin F."/>
            <person name="Vilgalys R."/>
            <person name="Bonito G."/>
        </authorList>
    </citation>
    <scope>NUCLEOTIDE SEQUENCE [LARGE SCALE GENOMIC DNA]</scope>
    <source>
        <strain evidence="2 3">AG-77</strain>
    </source>
</reference>
<protein>
    <submittedName>
        <fullName evidence="2">HCP-like protein</fullName>
    </submittedName>
</protein>
<proteinExistence type="inferred from homology"/>
<organism evidence="2 3">
    <name type="scientific">Linnemannia elongata AG-77</name>
    <dbReference type="NCBI Taxonomy" id="1314771"/>
    <lineage>
        <taxon>Eukaryota</taxon>
        <taxon>Fungi</taxon>
        <taxon>Fungi incertae sedis</taxon>
        <taxon>Mucoromycota</taxon>
        <taxon>Mortierellomycotina</taxon>
        <taxon>Mortierellomycetes</taxon>
        <taxon>Mortierellales</taxon>
        <taxon>Mortierellaceae</taxon>
        <taxon>Linnemannia</taxon>
    </lineage>
</organism>
<dbReference type="OrthoDB" id="2384430at2759"/>
<keyword evidence="3" id="KW-1185">Reference proteome</keyword>
<dbReference type="PANTHER" id="PTHR11102">
    <property type="entry name" value="SEL-1-LIKE PROTEIN"/>
    <property type="match status" value="1"/>
</dbReference>
<dbReference type="InterPro" id="IPR011990">
    <property type="entry name" value="TPR-like_helical_dom_sf"/>
</dbReference>
<dbReference type="Pfam" id="PF08238">
    <property type="entry name" value="Sel1"/>
    <property type="match status" value="3"/>
</dbReference>
<dbReference type="AlphaFoldDB" id="A0A197K180"/>
<dbReference type="PANTHER" id="PTHR11102:SF160">
    <property type="entry name" value="ERAD-ASSOCIATED E3 UBIQUITIN-PROTEIN LIGASE COMPONENT HRD3"/>
    <property type="match status" value="1"/>
</dbReference>
<sequence>MGIESKAKNTIKGLFNGNTYGRIEDFAALVKKAYGDSHTWNHKDLATLSPRERVEELMWYEIFYVECHPDPETQKPSVLWDDILTAFDGAIQVRHRAKIVPFLKGKDLRILEPCRIAVVPDTVLDVVVGSKEGLSLTGVSEVTALGLLQGDENTDREVAVAQENTINATSPIRRNPIYGLVERAMENYTHIVRLLAFHSTRGSHAAPDDQPQTINNLAVPTYAVNNGNSQLLGPQSATTNVPMQWDVVQMSISDSHGDKDAQVAIGDMYRDGKGVPQDYQAAMDWYLKSADQGHAAGQERVGALYGEGFGVPQNYSTAMEWYLESAEQEYAAAQDQIGELYDHGRGVPRDYGRAMEWYLKAASQGHTTS</sequence>
<dbReference type="STRING" id="1314771.A0A197K180"/>
<accession>A0A197K180</accession>
<dbReference type="EMBL" id="KV442030">
    <property type="protein sequence ID" value="OAQ31240.1"/>
    <property type="molecule type" value="Genomic_DNA"/>
</dbReference>
<dbReference type="Proteomes" id="UP000078512">
    <property type="component" value="Unassembled WGS sequence"/>
</dbReference>
<name>A0A197K180_9FUNG</name>